<dbReference type="AlphaFoldDB" id="A0AA39NS00"/>
<proteinExistence type="predicted"/>
<name>A0AA39NS00_9AGAR</name>
<reference evidence="2" key="1">
    <citation type="submission" date="2023-06" db="EMBL/GenBank/DDBJ databases">
        <authorList>
            <consortium name="Lawrence Berkeley National Laboratory"/>
            <person name="Ahrendt S."/>
            <person name="Sahu N."/>
            <person name="Indic B."/>
            <person name="Wong-Bajracharya J."/>
            <person name="Merenyi Z."/>
            <person name="Ke H.-M."/>
            <person name="Monk M."/>
            <person name="Kocsube S."/>
            <person name="Drula E."/>
            <person name="Lipzen A."/>
            <person name="Balint B."/>
            <person name="Henrissat B."/>
            <person name="Andreopoulos B."/>
            <person name="Martin F.M."/>
            <person name="Harder C.B."/>
            <person name="Rigling D."/>
            <person name="Ford K.L."/>
            <person name="Foster G.D."/>
            <person name="Pangilinan J."/>
            <person name="Papanicolaou A."/>
            <person name="Barry K."/>
            <person name="LaButti K."/>
            <person name="Viragh M."/>
            <person name="Koriabine M."/>
            <person name="Yan M."/>
            <person name="Riley R."/>
            <person name="Champramary S."/>
            <person name="Plett K.L."/>
            <person name="Tsai I.J."/>
            <person name="Slot J."/>
            <person name="Sipos G."/>
            <person name="Plett J."/>
            <person name="Nagy L.G."/>
            <person name="Grigoriev I.V."/>
        </authorList>
    </citation>
    <scope>NUCLEOTIDE SEQUENCE</scope>
    <source>
        <strain evidence="2">ICMP 16352</strain>
    </source>
</reference>
<protein>
    <submittedName>
        <fullName evidence="2">Uncharacterized protein</fullName>
    </submittedName>
</protein>
<feature type="region of interest" description="Disordered" evidence="1">
    <location>
        <begin position="14"/>
        <end position="200"/>
    </location>
</feature>
<evidence type="ECO:0000313" key="2">
    <source>
        <dbReference type="EMBL" id="KAK0470539.1"/>
    </source>
</evidence>
<feature type="compositionally biased region" description="Acidic residues" evidence="1">
    <location>
        <begin position="189"/>
        <end position="200"/>
    </location>
</feature>
<sequence length="200" mass="22248">MDDDFRDLYQYIGVAVPAAGNARPARFERRAPDERPQLDSGEDSPSSPNHHRRQVKGKRKTKFTVPATHESDDDADFASIEAAVTPMKPSKKRAHTPSKHPAMTSPTRKKRIGAKPASEDRIQTARTPSPLPKRRSTRQTPKAKTYVEEDSDEEEEDQVDEEIDEQEDEEEAEVEEALVADVSLPPVSDGDDEVAESGSD</sequence>
<feature type="compositionally biased region" description="Basic and acidic residues" evidence="1">
    <location>
        <begin position="25"/>
        <end position="37"/>
    </location>
</feature>
<dbReference type="Proteomes" id="UP001175227">
    <property type="component" value="Unassembled WGS sequence"/>
</dbReference>
<feature type="compositionally biased region" description="Acidic residues" evidence="1">
    <location>
        <begin position="148"/>
        <end position="178"/>
    </location>
</feature>
<organism evidence="2 3">
    <name type="scientific">Armillaria novae-zelandiae</name>
    <dbReference type="NCBI Taxonomy" id="153914"/>
    <lineage>
        <taxon>Eukaryota</taxon>
        <taxon>Fungi</taxon>
        <taxon>Dikarya</taxon>
        <taxon>Basidiomycota</taxon>
        <taxon>Agaricomycotina</taxon>
        <taxon>Agaricomycetes</taxon>
        <taxon>Agaricomycetidae</taxon>
        <taxon>Agaricales</taxon>
        <taxon>Marasmiineae</taxon>
        <taxon>Physalacriaceae</taxon>
        <taxon>Armillaria</taxon>
    </lineage>
</organism>
<evidence type="ECO:0000313" key="3">
    <source>
        <dbReference type="Proteomes" id="UP001175227"/>
    </source>
</evidence>
<feature type="compositionally biased region" description="Basic residues" evidence="1">
    <location>
        <begin position="49"/>
        <end position="62"/>
    </location>
</feature>
<keyword evidence="3" id="KW-1185">Reference proteome</keyword>
<feature type="compositionally biased region" description="Basic residues" evidence="1">
    <location>
        <begin position="89"/>
        <end position="98"/>
    </location>
</feature>
<accession>A0AA39NS00</accession>
<feature type="non-terminal residue" evidence="2">
    <location>
        <position position="1"/>
    </location>
</feature>
<gene>
    <name evidence="2" type="ORF">IW261DRAFT_1516527</name>
</gene>
<dbReference type="EMBL" id="JAUEPR010000063">
    <property type="protein sequence ID" value="KAK0470539.1"/>
    <property type="molecule type" value="Genomic_DNA"/>
</dbReference>
<comment type="caution">
    <text evidence="2">The sequence shown here is derived from an EMBL/GenBank/DDBJ whole genome shotgun (WGS) entry which is preliminary data.</text>
</comment>
<evidence type="ECO:0000256" key="1">
    <source>
        <dbReference type="SAM" id="MobiDB-lite"/>
    </source>
</evidence>